<dbReference type="InterPro" id="IPR003346">
    <property type="entry name" value="Transposase_20"/>
</dbReference>
<feature type="domain" description="Transposase IS116/IS110/IS902 C-terminal" evidence="2">
    <location>
        <begin position="314"/>
        <end position="384"/>
    </location>
</feature>
<dbReference type="Pfam" id="PF02371">
    <property type="entry name" value="Transposase_20"/>
    <property type="match status" value="1"/>
</dbReference>
<protein>
    <submittedName>
        <fullName evidence="3">Transposase</fullName>
    </submittedName>
</protein>
<feature type="domain" description="Transposase IS110-like N-terminal" evidence="1">
    <location>
        <begin position="42"/>
        <end position="204"/>
    </location>
</feature>
<name>A0A934VNT7_9BACT</name>
<dbReference type="Proteomes" id="UP000604083">
    <property type="component" value="Unassembled WGS sequence"/>
</dbReference>
<dbReference type="GO" id="GO:0006313">
    <property type="term" value="P:DNA transposition"/>
    <property type="evidence" value="ECO:0007669"/>
    <property type="project" value="InterPro"/>
</dbReference>
<evidence type="ECO:0000259" key="1">
    <source>
        <dbReference type="Pfam" id="PF01548"/>
    </source>
</evidence>
<gene>
    <name evidence="3" type="ORF">JIN78_16505</name>
</gene>
<dbReference type="AlphaFoldDB" id="A0A934VNT7"/>
<keyword evidence="4" id="KW-1185">Reference proteome</keyword>
<evidence type="ECO:0000313" key="4">
    <source>
        <dbReference type="Proteomes" id="UP000604083"/>
    </source>
</evidence>
<evidence type="ECO:0000313" key="3">
    <source>
        <dbReference type="EMBL" id="MBK1835667.1"/>
    </source>
</evidence>
<dbReference type="InterPro" id="IPR047650">
    <property type="entry name" value="Transpos_IS110"/>
</dbReference>
<proteinExistence type="predicted"/>
<dbReference type="EMBL" id="JAENIO010000076">
    <property type="protein sequence ID" value="MBK1835667.1"/>
    <property type="molecule type" value="Genomic_DNA"/>
</dbReference>
<organism evidence="3 4">
    <name type="scientific">Roseibacillus ishigakijimensis</name>
    <dbReference type="NCBI Taxonomy" id="454146"/>
    <lineage>
        <taxon>Bacteria</taxon>
        <taxon>Pseudomonadati</taxon>
        <taxon>Verrucomicrobiota</taxon>
        <taxon>Verrucomicrobiia</taxon>
        <taxon>Verrucomicrobiales</taxon>
        <taxon>Verrucomicrobiaceae</taxon>
        <taxon>Roseibacillus</taxon>
    </lineage>
</organism>
<dbReference type="GO" id="GO:0004803">
    <property type="term" value="F:transposase activity"/>
    <property type="evidence" value="ECO:0007669"/>
    <property type="project" value="InterPro"/>
</dbReference>
<sequence length="500" mass="55400">MAFLIAMKANANSHQPSVYRNQNTLIRAIFHKASHPRKVLCVALDYAKQKHLALICDGNGDVLKAPFPVDNNSAGIAFLIEQITATAQRRKIPKDQIFLGGEDEASYVANFTAALRKEGYLVLRVNAYEAKESRENLLASTDSLDLLGIAKTLLARRAQNTSTSQTTNPVYAELRELNRTRRSLVRQKTAASNRIHALADQLFPGFLDLSKSSLTPFTNASLFLMKDRFSAPEIARRRPSALTKTLRTHLVHHPEETASQLITLAQKALPPQPHRTPSLQRSLTATVDLYQCLDRNAHELKIQAALTLATTPYALLTSIPGIGFVLASGLAGELGEPSQLRKLDSLCAYAGIVPRTHQSGGPDSAALQSHPSPRCNHILKDWTVQSSQKIQLYGPPELKDRIKQWNANGQHGIFAGARRYLRLVRTLVLNVIPYLSPEGRAQNPDSAQLAASAQQTWTVLQQKWRAIPGHRQLLLDEDHPIGAWRRVLKEVHGIHLPETL</sequence>
<dbReference type="PANTHER" id="PTHR33055:SF3">
    <property type="entry name" value="PUTATIVE TRANSPOSASE FOR IS117-RELATED"/>
    <property type="match status" value="1"/>
</dbReference>
<comment type="caution">
    <text evidence="3">The sequence shown here is derived from an EMBL/GenBank/DDBJ whole genome shotgun (WGS) entry which is preliminary data.</text>
</comment>
<evidence type="ECO:0000259" key="2">
    <source>
        <dbReference type="Pfam" id="PF02371"/>
    </source>
</evidence>
<dbReference type="GO" id="GO:0003677">
    <property type="term" value="F:DNA binding"/>
    <property type="evidence" value="ECO:0007669"/>
    <property type="project" value="InterPro"/>
</dbReference>
<dbReference type="Pfam" id="PF01548">
    <property type="entry name" value="DEDD_Tnp_IS110"/>
    <property type="match status" value="1"/>
</dbReference>
<dbReference type="InterPro" id="IPR002525">
    <property type="entry name" value="Transp_IS110-like_N"/>
</dbReference>
<reference evidence="3" key="1">
    <citation type="submission" date="2021-01" db="EMBL/GenBank/DDBJ databases">
        <title>Modified the classification status of verrucomicrobia.</title>
        <authorList>
            <person name="Feng X."/>
        </authorList>
    </citation>
    <scope>NUCLEOTIDE SEQUENCE</scope>
    <source>
        <strain evidence="3">KCTC 12986</strain>
    </source>
</reference>
<accession>A0A934VNT7</accession>
<dbReference type="PANTHER" id="PTHR33055">
    <property type="entry name" value="TRANSPOSASE FOR INSERTION SEQUENCE ELEMENT IS1111A"/>
    <property type="match status" value="1"/>
</dbReference>